<name>A0A392W4R1_9FABA</name>
<evidence type="ECO:0000313" key="3">
    <source>
        <dbReference type="Proteomes" id="UP000265520"/>
    </source>
</evidence>
<reference evidence="2 3" key="1">
    <citation type="journal article" date="2018" name="Front. Plant Sci.">
        <title>Red Clover (Trifolium pratense) and Zigzag Clover (T. medium) - A Picture of Genomic Similarities and Differences.</title>
        <authorList>
            <person name="Dluhosova J."/>
            <person name="Istvanek J."/>
            <person name="Nedelnik J."/>
            <person name="Repkova J."/>
        </authorList>
    </citation>
    <scope>NUCLEOTIDE SEQUENCE [LARGE SCALE GENOMIC DNA]</scope>
    <source>
        <strain evidence="3">cv. 10/8</strain>
        <tissue evidence="2">Leaf</tissue>
    </source>
</reference>
<protein>
    <submittedName>
        <fullName evidence="2">Uncharacterized protein</fullName>
    </submittedName>
</protein>
<feature type="region of interest" description="Disordered" evidence="1">
    <location>
        <begin position="20"/>
        <end position="55"/>
    </location>
</feature>
<comment type="caution">
    <text evidence="2">The sequence shown here is derived from an EMBL/GenBank/DDBJ whole genome shotgun (WGS) entry which is preliminary data.</text>
</comment>
<feature type="non-terminal residue" evidence="2">
    <location>
        <position position="55"/>
    </location>
</feature>
<evidence type="ECO:0000313" key="2">
    <source>
        <dbReference type="EMBL" id="MCI95628.1"/>
    </source>
</evidence>
<sequence>MVIQHERQYNASYLDESKVLINANDARRPQGRGRGGNNGSSSQGNRSNTFGAKKE</sequence>
<proteinExistence type="predicted"/>
<dbReference type="AlphaFoldDB" id="A0A392W4R1"/>
<evidence type="ECO:0000256" key="1">
    <source>
        <dbReference type="SAM" id="MobiDB-lite"/>
    </source>
</evidence>
<keyword evidence="3" id="KW-1185">Reference proteome</keyword>
<dbReference type="EMBL" id="LXQA011392425">
    <property type="protein sequence ID" value="MCI95628.1"/>
    <property type="molecule type" value="Genomic_DNA"/>
</dbReference>
<accession>A0A392W4R1</accession>
<dbReference type="Proteomes" id="UP000265520">
    <property type="component" value="Unassembled WGS sequence"/>
</dbReference>
<feature type="compositionally biased region" description="Low complexity" evidence="1">
    <location>
        <begin position="39"/>
        <end position="48"/>
    </location>
</feature>
<organism evidence="2 3">
    <name type="scientific">Trifolium medium</name>
    <dbReference type="NCBI Taxonomy" id="97028"/>
    <lineage>
        <taxon>Eukaryota</taxon>
        <taxon>Viridiplantae</taxon>
        <taxon>Streptophyta</taxon>
        <taxon>Embryophyta</taxon>
        <taxon>Tracheophyta</taxon>
        <taxon>Spermatophyta</taxon>
        <taxon>Magnoliopsida</taxon>
        <taxon>eudicotyledons</taxon>
        <taxon>Gunneridae</taxon>
        <taxon>Pentapetalae</taxon>
        <taxon>rosids</taxon>
        <taxon>fabids</taxon>
        <taxon>Fabales</taxon>
        <taxon>Fabaceae</taxon>
        <taxon>Papilionoideae</taxon>
        <taxon>50 kb inversion clade</taxon>
        <taxon>NPAAA clade</taxon>
        <taxon>Hologalegina</taxon>
        <taxon>IRL clade</taxon>
        <taxon>Trifolieae</taxon>
        <taxon>Trifolium</taxon>
    </lineage>
</organism>